<evidence type="ECO:0000313" key="1">
    <source>
        <dbReference type="EMBL" id="CDW26107.1"/>
    </source>
</evidence>
<proteinExistence type="predicted"/>
<accession>A0A0K2TKD2</accession>
<dbReference type="AlphaFoldDB" id="A0A0K2TKD2"/>
<reference evidence="1" key="1">
    <citation type="submission" date="2014-05" db="EMBL/GenBank/DDBJ databases">
        <authorList>
            <person name="Chronopoulou M."/>
        </authorList>
    </citation>
    <scope>NUCLEOTIDE SEQUENCE</scope>
    <source>
        <tissue evidence="1">Whole organism</tissue>
    </source>
</reference>
<sequence length="90" mass="10474">THFVCYYGVNLHPISKSFGTKNPKLKKPAFKLKLTIPLNGILLHETWNLIAVIGSSQIQIALYQQKKEHHSFLIERDWERAHCFKKTSRS</sequence>
<dbReference type="EMBL" id="HACA01008746">
    <property type="protein sequence ID" value="CDW26107.1"/>
    <property type="molecule type" value="Transcribed_RNA"/>
</dbReference>
<organism evidence="1">
    <name type="scientific">Lepeophtheirus salmonis</name>
    <name type="common">Salmon louse</name>
    <name type="synonym">Caligus salmonis</name>
    <dbReference type="NCBI Taxonomy" id="72036"/>
    <lineage>
        <taxon>Eukaryota</taxon>
        <taxon>Metazoa</taxon>
        <taxon>Ecdysozoa</taxon>
        <taxon>Arthropoda</taxon>
        <taxon>Crustacea</taxon>
        <taxon>Multicrustacea</taxon>
        <taxon>Hexanauplia</taxon>
        <taxon>Copepoda</taxon>
        <taxon>Siphonostomatoida</taxon>
        <taxon>Caligidae</taxon>
        <taxon>Lepeophtheirus</taxon>
    </lineage>
</organism>
<feature type="non-terminal residue" evidence="1">
    <location>
        <position position="1"/>
    </location>
</feature>
<protein>
    <submittedName>
        <fullName evidence="1">Uncharacterized protein</fullName>
    </submittedName>
</protein>
<name>A0A0K2TKD2_LEPSM</name>